<evidence type="ECO:0000313" key="3">
    <source>
        <dbReference type="EMBL" id="TQF00191.1"/>
    </source>
</evidence>
<feature type="domain" description="HTH cro/C1-type" evidence="2">
    <location>
        <begin position="29"/>
        <end position="83"/>
    </location>
</feature>
<protein>
    <submittedName>
        <fullName evidence="3">Helix-turn-helix domain-containing protein</fullName>
    </submittedName>
</protein>
<evidence type="ECO:0000256" key="1">
    <source>
        <dbReference type="ARBA" id="ARBA00023125"/>
    </source>
</evidence>
<dbReference type="GO" id="GO:0003677">
    <property type="term" value="F:DNA binding"/>
    <property type="evidence" value="ECO:0007669"/>
    <property type="project" value="UniProtKB-KW"/>
</dbReference>
<reference evidence="3 4" key="1">
    <citation type="submission" date="2019-06" db="EMBL/GenBank/DDBJ databases">
        <title>Metagenome assembled Genome of Spiribacter salinus SL48-SHIP from the microbial mat of Salt Lake 48 (Novosibirsk region, Russia).</title>
        <authorList>
            <person name="Shipova A."/>
            <person name="Rozanov A.S."/>
            <person name="Bryanskaya A.V."/>
            <person name="Peltek S.E."/>
        </authorList>
    </citation>
    <scope>NUCLEOTIDE SEQUENCE [LARGE SCALE GENOMIC DNA]</scope>
    <source>
        <strain evidence="3">SL48-SHIP-2</strain>
    </source>
</reference>
<dbReference type="Pfam" id="PF01381">
    <property type="entry name" value="HTH_3"/>
    <property type="match status" value="1"/>
</dbReference>
<dbReference type="GO" id="GO:0005829">
    <property type="term" value="C:cytosol"/>
    <property type="evidence" value="ECO:0007669"/>
    <property type="project" value="TreeGrafter"/>
</dbReference>
<sequence length="195" mass="21383">MDPRSASKDKQDLHAAEKNDFLRQLAISIRAYRKRRGLSLSELARRAGVAKGTLSRLELGEGNPTIMTLTALAGELAVTPSDFLTSAAEHGVAPPPLAGPTLDMRFVSRVRTSSVWEIYETVIPARTEPLYSETHRGMEHLLLLEGEAHVGPVDDPVLLVRGEHTSFAGSSPHFYWSPKGPSRALLIMDYPLSED</sequence>
<dbReference type="CDD" id="cd02209">
    <property type="entry name" value="cupin_XRE_C"/>
    <property type="match status" value="1"/>
</dbReference>
<dbReference type="PROSITE" id="PS50943">
    <property type="entry name" value="HTH_CROC1"/>
    <property type="match status" value="1"/>
</dbReference>
<dbReference type="SUPFAM" id="SSF47413">
    <property type="entry name" value="lambda repressor-like DNA-binding domains"/>
    <property type="match status" value="1"/>
</dbReference>
<dbReference type="InterPro" id="IPR010982">
    <property type="entry name" value="Lambda_DNA-bd_dom_sf"/>
</dbReference>
<comment type="caution">
    <text evidence="3">The sequence shown here is derived from an EMBL/GenBank/DDBJ whole genome shotgun (WGS) entry which is preliminary data.</text>
</comment>
<dbReference type="PANTHER" id="PTHR46797:SF1">
    <property type="entry name" value="METHYLPHOSPHONATE SYNTHASE"/>
    <property type="match status" value="1"/>
</dbReference>
<keyword evidence="1" id="KW-0238">DNA-binding</keyword>
<dbReference type="SUPFAM" id="SSF51182">
    <property type="entry name" value="RmlC-like cupins"/>
    <property type="match status" value="1"/>
</dbReference>
<dbReference type="Gene3D" id="1.10.260.40">
    <property type="entry name" value="lambda repressor-like DNA-binding domains"/>
    <property type="match status" value="1"/>
</dbReference>
<dbReference type="AlphaFoldDB" id="A0A540VTV8"/>
<dbReference type="Proteomes" id="UP000315400">
    <property type="component" value="Unassembled WGS sequence"/>
</dbReference>
<evidence type="ECO:0000313" key="4">
    <source>
        <dbReference type="Proteomes" id="UP000315400"/>
    </source>
</evidence>
<dbReference type="PANTHER" id="PTHR46797">
    <property type="entry name" value="HTH-TYPE TRANSCRIPTIONAL REGULATOR"/>
    <property type="match status" value="1"/>
</dbReference>
<accession>A0A540VTV8</accession>
<dbReference type="Gene3D" id="2.60.120.10">
    <property type="entry name" value="Jelly Rolls"/>
    <property type="match status" value="1"/>
</dbReference>
<dbReference type="EMBL" id="VIFK01000020">
    <property type="protein sequence ID" value="TQF00191.1"/>
    <property type="molecule type" value="Genomic_DNA"/>
</dbReference>
<organism evidence="3 4">
    <name type="scientific">Spiribacter salinus</name>
    <dbReference type="NCBI Taxonomy" id="1335746"/>
    <lineage>
        <taxon>Bacteria</taxon>
        <taxon>Pseudomonadati</taxon>
        <taxon>Pseudomonadota</taxon>
        <taxon>Gammaproteobacteria</taxon>
        <taxon>Chromatiales</taxon>
        <taxon>Ectothiorhodospiraceae</taxon>
        <taxon>Spiribacter</taxon>
    </lineage>
</organism>
<dbReference type="SMART" id="SM00530">
    <property type="entry name" value="HTH_XRE"/>
    <property type="match status" value="1"/>
</dbReference>
<proteinExistence type="predicted"/>
<dbReference type="InterPro" id="IPR014710">
    <property type="entry name" value="RmlC-like_jellyroll"/>
</dbReference>
<dbReference type="InterPro" id="IPR001387">
    <property type="entry name" value="Cro/C1-type_HTH"/>
</dbReference>
<dbReference type="InterPro" id="IPR050807">
    <property type="entry name" value="TransReg_Diox_bact_type"/>
</dbReference>
<evidence type="ECO:0000259" key="2">
    <source>
        <dbReference type="PROSITE" id="PS50943"/>
    </source>
</evidence>
<name>A0A540VTV8_9GAMM</name>
<dbReference type="GO" id="GO:0003700">
    <property type="term" value="F:DNA-binding transcription factor activity"/>
    <property type="evidence" value="ECO:0007669"/>
    <property type="project" value="TreeGrafter"/>
</dbReference>
<dbReference type="CDD" id="cd00093">
    <property type="entry name" value="HTH_XRE"/>
    <property type="match status" value="1"/>
</dbReference>
<gene>
    <name evidence="3" type="ORF">FKY71_04590</name>
</gene>
<dbReference type="InterPro" id="IPR011051">
    <property type="entry name" value="RmlC_Cupin_sf"/>
</dbReference>